<dbReference type="EMBL" id="BMQB01000005">
    <property type="protein sequence ID" value="GGJ94482.1"/>
    <property type="molecule type" value="Genomic_DNA"/>
</dbReference>
<feature type="active site" description="Proton donor" evidence="8">
    <location>
        <position position="413"/>
    </location>
</feature>
<evidence type="ECO:0000259" key="12">
    <source>
        <dbReference type="Pfam" id="PF07504"/>
    </source>
</evidence>
<evidence type="ECO:0000313" key="14">
    <source>
        <dbReference type="Proteomes" id="UP000649739"/>
    </source>
</evidence>
<dbReference type="PRINTS" id="PR00730">
    <property type="entry name" value="THERMOLYSIN"/>
</dbReference>
<evidence type="ECO:0000313" key="13">
    <source>
        <dbReference type="EMBL" id="GGJ94482.1"/>
    </source>
</evidence>
<proteinExistence type="inferred from homology"/>
<dbReference type="GO" id="GO:0006508">
    <property type="term" value="P:proteolysis"/>
    <property type="evidence" value="ECO:0007669"/>
    <property type="project" value="UniProtKB-KW"/>
</dbReference>
<dbReference type="Pfam" id="PF02868">
    <property type="entry name" value="Peptidase_M4_C"/>
    <property type="match status" value="1"/>
</dbReference>
<dbReference type="PANTHER" id="PTHR33794">
    <property type="entry name" value="BACILLOLYSIN"/>
    <property type="match status" value="1"/>
</dbReference>
<gene>
    <name evidence="13" type="ORF">GCM10010123_25440</name>
</gene>
<dbReference type="InterPro" id="IPR027268">
    <property type="entry name" value="Peptidase_M4/M1_CTD_sf"/>
</dbReference>
<reference evidence="13" key="1">
    <citation type="journal article" date="2014" name="Int. J. Syst. Evol. Microbiol.">
        <title>Complete genome sequence of Corynebacterium casei LMG S-19264T (=DSM 44701T), isolated from a smear-ripened cheese.</title>
        <authorList>
            <consortium name="US DOE Joint Genome Institute (JGI-PGF)"/>
            <person name="Walter F."/>
            <person name="Albersmeier A."/>
            <person name="Kalinowski J."/>
            <person name="Ruckert C."/>
        </authorList>
    </citation>
    <scope>NUCLEOTIDE SEQUENCE</scope>
    <source>
        <strain evidence="13">JCM 3090</strain>
    </source>
</reference>
<sequence length="516" mass="53501">MKRKVVWAAGAAVAVTGAVALTAPAGHAGTDPAATPRAAAALRAAATADRLLADDPALFHRAAADEFAQQSNVAGGDLQYVAYERTHRGLPVLGGDAVVVTDAAGAPLSTWVAQDAALDPGSLTPTVPAARATRIARAQLGKVESAEAPRLVVVAEGAGRLAYEVVVAGRDKAGAPAKLHVVLDARTGRVIEDRVRNEVVHATGNGAYYGKQDLGALSAGKLVDPARPGLQCGGQNGSPFTSSSDSYGNGGAMDLPSGCADVMYGAQKQDAMLKEWLGRKGIDGNGRWFPSRVGLQEVNAYWNGQYATFGKSQDNKRQLTPIDVVAHEYGHGLFGNTPGGGGYQGEVGGMNESAGDIFGALTEHYANHANDKPDYEVGEAVNLVGKGPIRYMYEPSKVGDPNCMWTGSAPEVHKGAGPQNHWFYLLAEGSNPTNGQPKSPTCNNSTLTGIGIQKAGQIFMATLNRKTSTWSHSRARTASVAAAKELFPTGGECAAVQKAWDAVSVKSSGNESCPAG</sequence>
<reference evidence="13" key="2">
    <citation type="submission" date="2020-09" db="EMBL/GenBank/DDBJ databases">
        <authorList>
            <person name="Sun Q."/>
            <person name="Ohkuma M."/>
        </authorList>
    </citation>
    <scope>NUCLEOTIDE SEQUENCE</scope>
    <source>
        <strain evidence="13">JCM 3090</strain>
    </source>
</reference>
<dbReference type="GO" id="GO:0005576">
    <property type="term" value="C:extracellular region"/>
    <property type="evidence" value="ECO:0007669"/>
    <property type="project" value="UniProtKB-SubCell"/>
</dbReference>
<feature type="chain" id="PRO_5035336939" description="Neutral metalloproteinase" evidence="9">
    <location>
        <begin position="29"/>
        <end position="516"/>
    </location>
</feature>
<evidence type="ECO:0000256" key="9">
    <source>
        <dbReference type="RuleBase" id="RU366073"/>
    </source>
</evidence>
<comment type="similarity">
    <text evidence="1 9">Belongs to the peptidase M4 family.</text>
</comment>
<keyword evidence="6 9" id="KW-0862">Zinc</keyword>
<keyword evidence="9" id="KW-0964">Secreted</keyword>
<dbReference type="Pfam" id="PF07504">
    <property type="entry name" value="FTP"/>
    <property type="match status" value="1"/>
</dbReference>
<dbReference type="InterPro" id="IPR023612">
    <property type="entry name" value="Peptidase_M4"/>
</dbReference>
<evidence type="ECO:0000256" key="7">
    <source>
        <dbReference type="ARBA" id="ARBA00023049"/>
    </source>
</evidence>
<evidence type="ECO:0000259" key="11">
    <source>
        <dbReference type="Pfam" id="PF02868"/>
    </source>
</evidence>
<keyword evidence="2 9" id="KW-0645">Protease</keyword>
<comment type="subcellular location">
    <subcellularLocation>
        <location evidence="9">Secreted</location>
    </subcellularLocation>
</comment>
<name>A0A8J3B471_9ACTN</name>
<evidence type="ECO:0000256" key="8">
    <source>
        <dbReference type="PIRSR" id="PIRSR623612-1"/>
    </source>
</evidence>
<dbReference type="PANTHER" id="PTHR33794:SF1">
    <property type="entry name" value="BACILLOLYSIN"/>
    <property type="match status" value="1"/>
</dbReference>
<dbReference type="InterPro" id="IPR011096">
    <property type="entry name" value="FTP_domain"/>
</dbReference>
<protein>
    <recommendedName>
        <fullName evidence="9">Neutral metalloproteinase</fullName>
        <ecNumber evidence="9">3.4.24.-</ecNumber>
    </recommendedName>
</protein>
<dbReference type="Gene3D" id="1.10.390.10">
    <property type="entry name" value="Neutral Protease Domain 2"/>
    <property type="match status" value="1"/>
</dbReference>
<dbReference type="InterPro" id="IPR013856">
    <property type="entry name" value="Peptidase_M4_domain"/>
</dbReference>
<comment type="function">
    <text evidence="9">Extracellular zinc metalloprotease.</text>
</comment>
<dbReference type="InterPro" id="IPR050728">
    <property type="entry name" value="Zinc_Metalloprotease_M4"/>
</dbReference>
<comment type="caution">
    <text evidence="13">The sequence shown here is derived from an EMBL/GenBank/DDBJ whole genome shotgun (WGS) entry which is preliminary data.</text>
</comment>
<dbReference type="SUPFAM" id="SSF55486">
    <property type="entry name" value="Metalloproteases ('zincins'), catalytic domain"/>
    <property type="match status" value="1"/>
</dbReference>
<dbReference type="AlphaFoldDB" id="A0A8J3B471"/>
<evidence type="ECO:0000256" key="3">
    <source>
        <dbReference type="ARBA" id="ARBA00022723"/>
    </source>
</evidence>
<feature type="domain" description="FTP" evidence="12">
    <location>
        <begin position="78"/>
        <end position="106"/>
    </location>
</feature>
<keyword evidence="14" id="KW-1185">Reference proteome</keyword>
<evidence type="ECO:0000256" key="2">
    <source>
        <dbReference type="ARBA" id="ARBA00022670"/>
    </source>
</evidence>
<evidence type="ECO:0000256" key="5">
    <source>
        <dbReference type="ARBA" id="ARBA00022801"/>
    </source>
</evidence>
<evidence type="ECO:0000256" key="1">
    <source>
        <dbReference type="ARBA" id="ARBA00009388"/>
    </source>
</evidence>
<dbReference type="EC" id="3.4.24.-" evidence="9"/>
<dbReference type="CDD" id="cd09597">
    <property type="entry name" value="M4_TLP"/>
    <property type="match status" value="1"/>
</dbReference>
<organism evidence="13 14">
    <name type="scientific">Pilimelia anulata</name>
    <dbReference type="NCBI Taxonomy" id="53371"/>
    <lineage>
        <taxon>Bacteria</taxon>
        <taxon>Bacillati</taxon>
        <taxon>Actinomycetota</taxon>
        <taxon>Actinomycetes</taxon>
        <taxon>Micromonosporales</taxon>
        <taxon>Micromonosporaceae</taxon>
        <taxon>Pilimelia</taxon>
    </lineage>
</organism>
<dbReference type="Pfam" id="PF01447">
    <property type="entry name" value="Peptidase_M4"/>
    <property type="match status" value="1"/>
</dbReference>
<evidence type="ECO:0000256" key="6">
    <source>
        <dbReference type="ARBA" id="ARBA00022833"/>
    </source>
</evidence>
<dbReference type="RefSeq" id="WP_189170340.1">
    <property type="nucleotide sequence ID" value="NZ_BMQB01000005.1"/>
</dbReference>
<feature type="domain" description="Peptidase M4" evidence="10">
    <location>
        <begin position="234"/>
        <end position="334"/>
    </location>
</feature>
<feature type="signal peptide" evidence="9">
    <location>
        <begin position="1"/>
        <end position="28"/>
    </location>
</feature>
<evidence type="ECO:0000259" key="10">
    <source>
        <dbReference type="Pfam" id="PF01447"/>
    </source>
</evidence>
<comment type="cofactor">
    <cofactor evidence="9">
        <name>Zn(2+)</name>
        <dbReference type="ChEBI" id="CHEBI:29105"/>
    </cofactor>
</comment>
<keyword evidence="4 9" id="KW-0732">Signal</keyword>
<accession>A0A8J3B471</accession>
<dbReference type="GO" id="GO:0046872">
    <property type="term" value="F:metal ion binding"/>
    <property type="evidence" value="ECO:0007669"/>
    <property type="project" value="UniProtKB-UniRule"/>
</dbReference>
<dbReference type="Gene3D" id="3.10.170.10">
    <property type="match status" value="1"/>
</dbReference>
<keyword evidence="7 9" id="KW-0482">Metalloprotease</keyword>
<feature type="active site" evidence="8">
    <location>
        <position position="328"/>
    </location>
</feature>
<dbReference type="Proteomes" id="UP000649739">
    <property type="component" value="Unassembled WGS sequence"/>
</dbReference>
<keyword evidence="5 9" id="KW-0378">Hydrolase</keyword>
<dbReference type="InterPro" id="IPR001570">
    <property type="entry name" value="Peptidase_M4_C_domain"/>
</dbReference>
<keyword evidence="3" id="KW-0479">Metal-binding</keyword>
<evidence type="ECO:0000256" key="4">
    <source>
        <dbReference type="ARBA" id="ARBA00022729"/>
    </source>
</evidence>
<feature type="domain" description="Peptidase M4 C-terminal" evidence="11">
    <location>
        <begin position="343"/>
        <end position="505"/>
    </location>
</feature>
<dbReference type="GO" id="GO:0004222">
    <property type="term" value="F:metalloendopeptidase activity"/>
    <property type="evidence" value="ECO:0007669"/>
    <property type="project" value="UniProtKB-UniRule"/>
</dbReference>